<proteinExistence type="inferred from homology"/>
<dbReference type="Gene3D" id="3.40.960.10">
    <property type="entry name" value="VSR Endonuclease"/>
    <property type="match status" value="1"/>
</dbReference>
<organism evidence="7 8">
    <name type="scientific">Phytoactinopolyspora halotolerans</name>
    <dbReference type="NCBI Taxonomy" id="1981512"/>
    <lineage>
        <taxon>Bacteria</taxon>
        <taxon>Bacillati</taxon>
        <taxon>Actinomycetota</taxon>
        <taxon>Actinomycetes</taxon>
        <taxon>Jiangellales</taxon>
        <taxon>Jiangellaceae</taxon>
        <taxon>Phytoactinopolyspora</taxon>
    </lineage>
</organism>
<evidence type="ECO:0000256" key="3">
    <source>
        <dbReference type="ARBA" id="ARBA00022763"/>
    </source>
</evidence>
<comment type="similarity">
    <text evidence="6">Belongs to the Vsr family.</text>
</comment>
<accession>A0A6L9SEN1</accession>
<dbReference type="Proteomes" id="UP000475214">
    <property type="component" value="Unassembled WGS sequence"/>
</dbReference>
<dbReference type="CDD" id="cd00221">
    <property type="entry name" value="Vsr"/>
    <property type="match status" value="1"/>
</dbReference>
<evidence type="ECO:0000256" key="4">
    <source>
        <dbReference type="ARBA" id="ARBA00022801"/>
    </source>
</evidence>
<name>A0A6L9SEN1_9ACTN</name>
<evidence type="ECO:0000313" key="8">
    <source>
        <dbReference type="Proteomes" id="UP000475214"/>
    </source>
</evidence>
<gene>
    <name evidence="7" type="ORF">G1H10_23060</name>
</gene>
<evidence type="ECO:0000313" key="7">
    <source>
        <dbReference type="EMBL" id="NEE03048.1"/>
    </source>
</evidence>
<dbReference type="SUPFAM" id="SSF52980">
    <property type="entry name" value="Restriction endonuclease-like"/>
    <property type="match status" value="1"/>
</dbReference>
<dbReference type="NCBIfam" id="TIGR00632">
    <property type="entry name" value="vsr"/>
    <property type="match status" value="1"/>
</dbReference>
<keyword evidence="5" id="KW-0234">DNA repair</keyword>
<evidence type="ECO:0000256" key="6">
    <source>
        <dbReference type="ARBA" id="ARBA00029466"/>
    </source>
</evidence>
<dbReference type="InterPro" id="IPR004603">
    <property type="entry name" value="DNA_mismatch_endonuc_vsr"/>
</dbReference>
<dbReference type="EMBL" id="JAAGOA010000019">
    <property type="protein sequence ID" value="NEE03048.1"/>
    <property type="molecule type" value="Genomic_DNA"/>
</dbReference>
<dbReference type="InterPro" id="IPR011335">
    <property type="entry name" value="Restrct_endonuc-II-like"/>
</dbReference>
<keyword evidence="1" id="KW-0540">Nuclease</keyword>
<keyword evidence="3" id="KW-0227">DNA damage</keyword>
<dbReference type="AlphaFoldDB" id="A0A6L9SEN1"/>
<dbReference type="GO" id="GO:0006298">
    <property type="term" value="P:mismatch repair"/>
    <property type="evidence" value="ECO:0007669"/>
    <property type="project" value="InterPro"/>
</dbReference>
<dbReference type="GO" id="GO:0004519">
    <property type="term" value="F:endonuclease activity"/>
    <property type="evidence" value="ECO:0007669"/>
    <property type="project" value="UniProtKB-KW"/>
</dbReference>
<sequence>MLANRSRDTGPELALRSILHGRGYRYRVNYRPLRDKRNSADIVFTKAKVAVFVDGCYWHGCPEHYWPAKTNVHYWAPKIAANKERDELFNEALAERGWTVVRAWEHEAPEDVAERVALALRRL</sequence>
<dbReference type="GO" id="GO:0016787">
    <property type="term" value="F:hydrolase activity"/>
    <property type="evidence" value="ECO:0007669"/>
    <property type="project" value="UniProtKB-KW"/>
</dbReference>
<keyword evidence="8" id="KW-1185">Reference proteome</keyword>
<keyword evidence="2 7" id="KW-0255">Endonuclease</keyword>
<protein>
    <submittedName>
        <fullName evidence="7">Very short patch repair endonuclease</fullName>
    </submittedName>
</protein>
<keyword evidence="4" id="KW-0378">Hydrolase</keyword>
<dbReference type="Pfam" id="PF03852">
    <property type="entry name" value="Vsr"/>
    <property type="match status" value="1"/>
</dbReference>
<evidence type="ECO:0000256" key="5">
    <source>
        <dbReference type="ARBA" id="ARBA00023204"/>
    </source>
</evidence>
<evidence type="ECO:0000256" key="2">
    <source>
        <dbReference type="ARBA" id="ARBA00022759"/>
    </source>
</evidence>
<comment type="caution">
    <text evidence="7">The sequence shown here is derived from an EMBL/GenBank/DDBJ whole genome shotgun (WGS) entry which is preliminary data.</text>
</comment>
<reference evidence="7 8" key="1">
    <citation type="submission" date="2020-02" db="EMBL/GenBank/DDBJ databases">
        <authorList>
            <person name="Li X.-J."/>
            <person name="Han X.-M."/>
        </authorList>
    </citation>
    <scope>NUCLEOTIDE SEQUENCE [LARGE SCALE GENOMIC DNA]</scope>
    <source>
        <strain evidence="7 8">CCTCC AB 2017055</strain>
    </source>
</reference>
<evidence type="ECO:0000256" key="1">
    <source>
        <dbReference type="ARBA" id="ARBA00022722"/>
    </source>
</evidence>